<gene>
    <name evidence="1" type="ORF">HYALB_00012573</name>
</gene>
<protein>
    <submittedName>
        <fullName evidence="1">Uncharacterized protein</fullName>
    </submittedName>
</protein>
<dbReference type="AlphaFoldDB" id="A0A9N9Q7D4"/>
<name>A0A9N9Q7D4_9HELO</name>
<evidence type="ECO:0000313" key="2">
    <source>
        <dbReference type="Proteomes" id="UP000701801"/>
    </source>
</evidence>
<dbReference type="Proteomes" id="UP000701801">
    <property type="component" value="Unassembled WGS sequence"/>
</dbReference>
<accession>A0A9N9Q7D4</accession>
<dbReference type="OrthoDB" id="10457991at2759"/>
<keyword evidence="2" id="KW-1185">Reference proteome</keyword>
<evidence type="ECO:0000313" key="1">
    <source>
        <dbReference type="EMBL" id="CAG8976576.1"/>
    </source>
</evidence>
<sequence length="159" mass="18258">MNVKSEIMVPTSSPKPILSEDRFDVVFVNPALTENPTFVTAIERASGTLRGKDSERDRLEDFALECTEEEKQTIKWIRRETQIRSLIWSASACATSYFALRRCKIQIRSLDLTLLMPVTKDIEPLPHFPQRIAWMWSIMLLWAFLDGSNMANCCLLCNS</sequence>
<comment type="caution">
    <text evidence="1">The sequence shown here is derived from an EMBL/GenBank/DDBJ whole genome shotgun (WGS) entry which is preliminary data.</text>
</comment>
<organism evidence="1 2">
    <name type="scientific">Hymenoscyphus albidus</name>
    <dbReference type="NCBI Taxonomy" id="595503"/>
    <lineage>
        <taxon>Eukaryota</taxon>
        <taxon>Fungi</taxon>
        <taxon>Dikarya</taxon>
        <taxon>Ascomycota</taxon>
        <taxon>Pezizomycotina</taxon>
        <taxon>Leotiomycetes</taxon>
        <taxon>Helotiales</taxon>
        <taxon>Helotiaceae</taxon>
        <taxon>Hymenoscyphus</taxon>
    </lineage>
</organism>
<dbReference type="EMBL" id="CAJVRM010000183">
    <property type="protein sequence ID" value="CAG8976576.1"/>
    <property type="molecule type" value="Genomic_DNA"/>
</dbReference>
<reference evidence="1" key="1">
    <citation type="submission" date="2021-07" db="EMBL/GenBank/DDBJ databases">
        <authorList>
            <person name="Durling M."/>
        </authorList>
    </citation>
    <scope>NUCLEOTIDE SEQUENCE</scope>
</reference>
<proteinExistence type="predicted"/>